<evidence type="ECO:0000313" key="5">
    <source>
        <dbReference type="EMBL" id="NDL57691.1"/>
    </source>
</evidence>
<keyword evidence="2" id="KW-0547">Nucleotide-binding</keyword>
<evidence type="ECO:0000313" key="6">
    <source>
        <dbReference type="Proteomes" id="UP000460435"/>
    </source>
</evidence>
<dbReference type="Gene3D" id="3.40.50.300">
    <property type="entry name" value="P-loop containing nucleotide triphosphate hydrolases"/>
    <property type="match status" value="1"/>
</dbReference>
<dbReference type="GO" id="GO:0140359">
    <property type="term" value="F:ABC-type transporter activity"/>
    <property type="evidence" value="ECO:0007669"/>
    <property type="project" value="InterPro"/>
</dbReference>
<dbReference type="SUPFAM" id="SSF52540">
    <property type="entry name" value="P-loop containing nucleoside triphosphate hydrolases"/>
    <property type="match status" value="1"/>
</dbReference>
<dbReference type="SUPFAM" id="SSF50331">
    <property type="entry name" value="MOP-like"/>
    <property type="match status" value="1"/>
</dbReference>
<dbReference type="InterPro" id="IPR003439">
    <property type="entry name" value="ABC_transporter-like_ATP-bd"/>
</dbReference>
<dbReference type="AlphaFoldDB" id="A0A7K3M304"/>
<accession>A0A7K3M304</accession>
<organism evidence="5 6">
    <name type="scientific">Phytoactinopolyspora mesophila</name>
    <dbReference type="NCBI Taxonomy" id="2650750"/>
    <lineage>
        <taxon>Bacteria</taxon>
        <taxon>Bacillati</taxon>
        <taxon>Actinomycetota</taxon>
        <taxon>Actinomycetes</taxon>
        <taxon>Jiangellales</taxon>
        <taxon>Jiangellaceae</taxon>
        <taxon>Phytoactinopolyspora</taxon>
    </lineage>
</organism>
<dbReference type="EMBL" id="WLZY01000003">
    <property type="protein sequence ID" value="NDL57691.1"/>
    <property type="molecule type" value="Genomic_DNA"/>
</dbReference>
<protein>
    <submittedName>
        <fullName evidence="5">ATP-binding cassette domain-containing protein</fullName>
    </submittedName>
</protein>
<dbReference type="FunFam" id="3.40.50.300:FF:000042">
    <property type="entry name" value="Maltose/maltodextrin ABC transporter, ATP-binding protein"/>
    <property type="match status" value="1"/>
</dbReference>
<dbReference type="GO" id="GO:0008643">
    <property type="term" value="P:carbohydrate transport"/>
    <property type="evidence" value="ECO:0007669"/>
    <property type="project" value="InterPro"/>
</dbReference>
<dbReference type="InterPro" id="IPR027417">
    <property type="entry name" value="P-loop_NTPase"/>
</dbReference>
<sequence>MAGLRFESVQKFFDKEPAVDRVDLEVADGEFVVLLGPSGCGKTTLLRCLAGLEKVDGGRVWIGGRDATSLQPRSRRIAMVFQNYAVFPHLKVVDNIAFGLRMQKMDKNTIDEQVRSAAELLHIEDFLDRYPAQLSGGQRQRVAVARAMATKADVLLMDEPLSNLDALLRMEMRAELKRIIQKLQLTTIYVTHDQVEALSMGDRIAVMNGGRIVQVDSPLEVYNNPADMFVGSFVGTPPMNFLEASMTSDGGRTVVEVSGGSFTYNGADADELTGRNLVLGIRAENIEVHSQPAPELVPAEVQVLEPLGSHNLLTVRTGADTLKVSAPAESFPAPGSDIWLKIDPERVRWMDRSTRQAITWRPVEAQPHPA</sequence>
<dbReference type="PROSITE" id="PS50893">
    <property type="entry name" value="ABC_TRANSPORTER_2"/>
    <property type="match status" value="1"/>
</dbReference>
<evidence type="ECO:0000259" key="4">
    <source>
        <dbReference type="PROSITE" id="PS50893"/>
    </source>
</evidence>
<dbReference type="InterPro" id="IPR013611">
    <property type="entry name" value="Transp-assoc_OB_typ2"/>
</dbReference>
<proteinExistence type="predicted"/>
<dbReference type="Pfam" id="PF00005">
    <property type="entry name" value="ABC_tran"/>
    <property type="match status" value="1"/>
</dbReference>
<dbReference type="RefSeq" id="WP_162450364.1">
    <property type="nucleotide sequence ID" value="NZ_WLZY01000003.1"/>
</dbReference>
<dbReference type="PROSITE" id="PS00211">
    <property type="entry name" value="ABC_TRANSPORTER_1"/>
    <property type="match status" value="1"/>
</dbReference>
<reference evidence="5 6" key="1">
    <citation type="submission" date="2019-11" db="EMBL/GenBank/DDBJ databases">
        <authorList>
            <person name="Li X.-J."/>
            <person name="Feng X.-M."/>
        </authorList>
    </citation>
    <scope>NUCLEOTIDE SEQUENCE [LARGE SCALE GENOMIC DNA]</scope>
    <source>
        <strain evidence="5 6">XMNu-373</strain>
    </source>
</reference>
<dbReference type="GO" id="GO:0016887">
    <property type="term" value="F:ATP hydrolysis activity"/>
    <property type="evidence" value="ECO:0007669"/>
    <property type="project" value="InterPro"/>
</dbReference>
<keyword evidence="1" id="KW-0813">Transport</keyword>
<dbReference type="Gene3D" id="2.40.50.100">
    <property type="match status" value="1"/>
</dbReference>
<gene>
    <name evidence="5" type="ORF">F7O44_11460</name>
</gene>
<dbReference type="Proteomes" id="UP000460435">
    <property type="component" value="Unassembled WGS sequence"/>
</dbReference>
<dbReference type="GO" id="GO:0055052">
    <property type="term" value="C:ATP-binding cassette (ABC) transporter complex, substrate-binding subunit-containing"/>
    <property type="evidence" value="ECO:0007669"/>
    <property type="project" value="TreeGrafter"/>
</dbReference>
<keyword evidence="3 5" id="KW-0067">ATP-binding</keyword>
<dbReference type="PANTHER" id="PTHR43875">
    <property type="entry name" value="MALTODEXTRIN IMPORT ATP-BINDING PROTEIN MSMX"/>
    <property type="match status" value="1"/>
</dbReference>
<dbReference type="InterPro" id="IPR008995">
    <property type="entry name" value="Mo/tungstate-bd_C_term_dom"/>
</dbReference>
<dbReference type="InterPro" id="IPR047641">
    <property type="entry name" value="ABC_transpr_MalK/UgpC-like"/>
</dbReference>
<dbReference type="CDD" id="cd03301">
    <property type="entry name" value="ABC_MalK_N"/>
    <property type="match status" value="1"/>
</dbReference>
<feature type="domain" description="ABC transporter" evidence="4">
    <location>
        <begin position="4"/>
        <end position="234"/>
    </location>
</feature>
<dbReference type="InterPro" id="IPR017871">
    <property type="entry name" value="ABC_transporter-like_CS"/>
</dbReference>
<dbReference type="SMART" id="SM00382">
    <property type="entry name" value="AAA"/>
    <property type="match status" value="1"/>
</dbReference>
<dbReference type="Pfam" id="PF08402">
    <property type="entry name" value="TOBE_2"/>
    <property type="match status" value="1"/>
</dbReference>
<keyword evidence="6" id="KW-1185">Reference proteome</keyword>
<dbReference type="InterPro" id="IPR003593">
    <property type="entry name" value="AAA+_ATPase"/>
</dbReference>
<evidence type="ECO:0000256" key="1">
    <source>
        <dbReference type="ARBA" id="ARBA00022448"/>
    </source>
</evidence>
<dbReference type="Gene3D" id="2.40.50.140">
    <property type="entry name" value="Nucleic acid-binding proteins"/>
    <property type="match status" value="1"/>
</dbReference>
<dbReference type="GO" id="GO:0005524">
    <property type="term" value="F:ATP binding"/>
    <property type="evidence" value="ECO:0007669"/>
    <property type="project" value="UniProtKB-KW"/>
</dbReference>
<evidence type="ECO:0000256" key="2">
    <source>
        <dbReference type="ARBA" id="ARBA00022741"/>
    </source>
</evidence>
<name>A0A7K3M304_9ACTN</name>
<dbReference type="InterPro" id="IPR012340">
    <property type="entry name" value="NA-bd_OB-fold"/>
</dbReference>
<dbReference type="InterPro" id="IPR015855">
    <property type="entry name" value="ABC_transpr_MalK-like"/>
</dbReference>
<comment type="caution">
    <text evidence="5">The sequence shown here is derived from an EMBL/GenBank/DDBJ whole genome shotgun (WGS) entry which is preliminary data.</text>
</comment>
<dbReference type="PANTHER" id="PTHR43875:SF1">
    <property type="entry name" value="OSMOPROTECTIVE COMPOUNDS UPTAKE ATP-BINDING PROTEIN GGTA"/>
    <property type="match status" value="1"/>
</dbReference>
<evidence type="ECO:0000256" key="3">
    <source>
        <dbReference type="ARBA" id="ARBA00022840"/>
    </source>
</evidence>